<sequence length="127" mass="14433">MTHLEWFIRVYLRMEMIAVKKHVRTSGIYGRWFENEEICFCRCSYELTIEYHLLRVCIVMDSLSFILSPRLTKMLALPLATTTSTGKYPMQSCNQAIVRSAVTSCDGAAGGGVDDGRDGRDMQRSQP</sequence>
<organism evidence="2 3">
    <name type="scientific">Zizania palustris</name>
    <name type="common">Northern wild rice</name>
    <dbReference type="NCBI Taxonomy" id="103762"/>
    <lineage>
        <taxon>Eukaryota</taxon>
        <taxon>Viridiplantae</taxon>
        <taxon>Streptophyta</taxon>
        <taxon>Embryophyta</taxon>
        <taxon>Tracheophyta</taxon>
        <taxon>Spermatophyta</taxon>
        <taxon>Magnoliopsida</taxon>
        <taxon>Liliopsida</taxon>
        <taxon>Poales</taxon>
        <taxon>Poaceae</taxon>
        <taxon>BOP clade</taxon>
        <taxon>Oryzoideae</taxon>
        <taxon>Oryzeae</taxon>
        <taxon>Zizaniinae</taxon>
        <taxon>Zizania</taxon>
    </lineage>
</organism>
<comment type="caution">
    <text evidence="2">The sequence shown here is derived from an EMBL/GenBank/DDBJ whole genome shotgun (WGS) entry which is preliminary data.</text>
</comment>
<gene>
    <name evidence="2" type="ORF">GUJ93_ZPchr0009g1304</name>
</gene>
<evidence type="ECO:0000313" key="2">
    <source>
        <dbReference type="EMBL" id="KAG8050300.1"/>
    </source>
</evidence>
<protein>
    <submittedName>
        <fullName evidence="2">Uncharacterized protein</fullName>
    </submittedName>
</protein>
<feature type="compositionally biased region" description="Basic and acidic residues" evidence="1">
    <location>
        <begin position="114"/>
        <end position="127"/>
    </location>
</feature>
<dbReference type="AlphaFoldDB" id="A0A8J5R3B6"/>
<accession>A0A8J5R3B6</accession>
<evidence type="ECO:0000256" key="1">
    <source>
        <dbReference type="SAM" id="MobiDB-lite"/>
    </source>
</evidence>
<name>A0A8J5R3B6_ZIZPA</name>
<reference evidence="2" key="2">
    <citation type="submission" date="2021-02" db="EMBL/GenBank/DDBJ databases">
        <authorList>
            <person name="Kimball J.A."/>
            <person name="Haas M.W."/>
            <person name="Macchietto M."/>
            <person name="Kono T."/>
            <person name="Duquette J."/>
            <person name="Shao M."/>
        </authorList>
    </citation>
    <scope>NUCLEOTIDE SEQUENCE</scope>
    <source>
        <tissue evidence="2">Fresh leaf tissue</tissue>
    </source>
</reference>
<dbReference type="EMBL" id="JAAALK010000289">
    <property type="protein sequence ID" value="KAG8050300.1"/>
    <property type="molecule type" value="Genomic_DNA"/>
</dbReference>
<dbReference type="Proteomes" id="UP000729402">
    <property type="component" value="Unassembled WGS sequence"/>
</dbReference>
<keyword evidence="3" id="KW-1185">Reference proteome</keyword>
<reference evidence="2" key="1">
    <citation type="journal article" date="2021" name="bioRxiv">
        <title>Whole Genome Assembly and Annotation of Northern Wild Rice, Zizania palustris L., Supports a Whole Genome Duplication in the Zizania Genus.</title>
        <authorList>
            <person name="Haas M."/>
            <person name="Kono T."/>
            <person name="Macchietto M."/>
            <person name="Millas R."/>
            <person name="McGilp L."/>
            <person name="Shao M."/>
            <person name="Duquette J."/>
            <person name="Hirsch C.N."/>
            <person name="Kimball J."/>
        </authorList>
    </citation>
    <scope>NUCLEOTIDE SEQUENCE</scope>
    <source>
        <tissue evidence="2">Fresh leaf tissue</tissue>
    </source>
</reference>
<feature type="region of interest" description="Disordered" evidence="1">
    <location>
        <begin position="108"/>
        <end position="127"/>
    </location>
</feature>
<proteinExistence type="predicted"/>
<evidence type="ECO:0000313" key="3">
    <source>
        <dbReference type="Proteomes" id="UP000729402"/>
    </source>
</evidence>